<dbReference type="NCBIfam" id="NF001484">
    <property type="entry name" value="PRK00331.1"/>
    <property type="match status" value="1"/>
</dbReference>
<dbReference type="InterPro" id="IPR047084">
    <property type="entry name" value="GFAT_N"/>
</dbReference>
<feature type="active site" description="Nucleophile; for GATase activity" evidence="11">
    <location>
        <position position="23"/>
    </location>
</feature>
<comment type="subcellular location">
    <subcellularLocation>
        <location evidence="2 11">Cytoplasm</location>
    </subcellularLocation>
</comment>
<feature type="initiator methionine" description="Removed" evidence="11">
    <location>
        <position position="22"/>
    </location>
</feature>
<evidence type="ECO:0000256" key="11">
    <source>
        <dbReference type="HAMAP-Rule" id="MF_00164"/>
    </source>
</evidence>
<evidence type="ECO:0000259" key="13">
    <source>
        <dbReference type="PROSITE" id="PS51464"/>
    </source>
</evidence>
<keyword evidence="6 11" id="KW-0032">Aminotransferase</keyword>
<dbReference type="Gene3D" id="3.60.20.10">
    <property type="entry name" value="Glutamine Phosphoribosylpyrophosphate, subunit 1, domain 1"/>
    <property type="match status" value="1"/>
</dbReference>
<dbReference type="Gene3D" id="3.40.50.10490">
    <property type="entry name" value="Glucose-6-phosphate isomerase like protein, domain 1"/>
    <property type="match status" value="2"/>
</dbReference>
<comment type="function">
    <text evidence="10">Involved in the production of the root hair deformation (HAD) factor specifically on medicago.</text>
</comment>
<comment type="catalytic activity">
    <reaction evidence="1 11">
        <text>D-fructose 6-phosphate + L-glutamine = D-glucosamine 6-phosphate + L-glutamate</text>
        <dbReference type="Rhea" id="RHEA:13237"/>
        <dbReference type="ChEBI" id="CHEBI:29985"/>
        <dbReference type="ChEBI" id="CHEBI:58359"/>
        <dbReference type="ChEBI" id="CHEBI:58725"/>
        <dbReference type="ChEBI" id="CHEBI:61527"/>
        <dbReference type="EC" id="2.6.1.16"/>
    </reaction>
</comment>
<feature type="domain" description="SIS" evidence="13">
    <location>
        <begin position="477"/>
        <end position="619"/>
    </location>
</feature>
<dbReference type="Pfam" id="PF01380">
    <property type="entry name" value="SIS"/>
    <property type="match status" value="2"/>
</dbReference>
<dbReference type="SUPFAM" id="SSF56235">
    <property type="entry name" value="N-terminal nucleophile aminohydrolases (Ntn hydrolases)"/>
    <property type="match status" value="1"/>
</dbReference>
<dbReference type="InterPro" id="IPR035466">
    <property type="entry name" value="GlmS/AgaS_SIS"/>
</dbReference>
<evidence type="ECO:0000256" key="10">
    <source>
        <dbReference type="ARBA" id="ARBA00054671"/>
    </source>
</evidence>
<comment type="function">
    <text evidence="11">Catalyzes the first step in hexosamine metabolism, converting fructose-6P into glucosamine-6P using glutamine as a nitrogen source.</text>
</comment>
<dbReference type="InterPro" id="IPR046348">
    <property type="entry name" value="SIS_dom_sf"/>
</dbReference>
<dbReference type="CDD" id="cd05009">
    <property type="entry name" value="SIS_GlmS_GlmD_2"/>
    <property type="match status" value="1"/>
</dbReference>
<sequence length="629" mass="68337">MKAGERSSVVLLLRLDYFGENMCGIVGIVGNQPVSERLVEALKRLEYRGYDSAGVATIDAGTLQRRRAEGKLVNLESRLREEPLAGTIGIAHTRWATHGAPTERNAHPHFTEGVAVVHNGIIENFAELKDELAAAGAEFQTETDTEVVAHLLAKYRRDGLGRREAMHAMLKRVKGAYALAVLFEDDPSTIMAARNGPPLAIGHGNGEMFLGSDAIALAPFTNEITYLIDGDWAVIGKTGVHIFDFDGNVVERPRQISTAAAFLVDKGNHRHFMEKEIYEQPEVIAHALGHYVNFIENRVVPISDAIDFGKVPSLAISACGTAYLAGLIGKYWFERYARLPVEIDVASEFRYREIPLSPQSAALFISQSGETADTLASLRYCKEHGLKIGAVVNARESTIARESDAVFPILAGPEIGVASTKAFTCQLAVLAALAVGAGRARGTISGEEEQALVKSLAEMPRIMGQVLNSIQPKIESLSRELSKCHDVLYLGRGTSFPLAMEGALKLKEISYIHAEGYAAGELKHGPIALIDENMPVIVIAPHDRFFDKTVSNMQEVAARGGRIILITDEKGAAASKLDTMHTIVLPEVDEIIAPMIFSLPLQLLAYHTAVFMGTDVDQPRNLAKSVTVE</sequence>
<dbReference type="PANTHER" id="PTHR10937">
    <property type="entry name" value="GLUCOSAMINE--FRUCTOSE-6-PHOSPHATE AMINOTRANSFERASE, ISOMERIZING"/>
    <property type="match status" value="1"/>
</dbReference>
<keyword evidence="14" id="KW-0614">Plasmid</keyword>
<dbReference type="GO" id="GO:0097367">
    <property type="term" value="F:carbohydrate derivative binding"/>
    <property type="evidence" value="ECO:0007669"/>
    <property type="project" value="InterPro"/>
</dbReference>
<dbReference type="FunFam" id="3.60.20.10:FF:000006">
    <property type="entry name" value="Glutamine--fructose-6-phosphate aminotransferase [isomerizing]"/>
    <property type="match status" value="1"/>
</dbReference>
<dbReference type="PATRIC" id="fig|707241.3.peg.5019"/>
<dbReference type="InterPro" id="IPR035490">
    <property type="entry name" value="GlmS/FrlB_SIS"/>
</dbReference>
<keyword evidence="8" id="KW-0677">Repeat</keyword>
<feature type="active site" description="For Fru-6P isomerization activity" evidence="11">
    <location>
        <position position="624"/>
    </location>
</feature>
<dbReference type="KEGG" id="smx:SM11_pC1068"/>
<dbReference type="FunFam" id="3.40.50.10490:FF:000002">
    <property type="entry name" value="Glutamine--fructose-6-phosphate aminotransferase [isomerizing]"/>
    <property type="match status" value="1"/>
</dbReference>
<evidence type="ECO:0000259" key="12">
    <source>
        <dbReference type="PROSITE" id="PS51278"/>
    </source>
</evidence>
<dbReference type="PROSITE" id="PS51278">
    <property type="entry name" value="GATASE_TYPE_2"/>
    <property type="match status" value="1"/>
</dbReference>
<dbReference type="InterPro" id="IPR017932">
    <property type="entry name" value="GATase_2_dom"/>
</dbReference>
<name>F7XF16_SINMM</name>
<evidence type="ECO:0000256" key="5">
    <source>
        <dbReference type="ARBA" id="ARBA00022490"/>
    </source>
</evidence>
<evidence type="ECO:0000256" key="9">
    <source>
        <dbReference type="ARBA" id="ARBA00022962"/>
    </source>
</evidence>
<dbReference type="GO" id="GO:0004360">
    <property type="term" value="F:glutamine-fructose-6-phosphate transaminase (isomerizing) activity"/>
    <property type="evidence" value="ECO:0007669"/>
    <property type="project" value="UniProtKB-UniRule"/>
</dbReference>
<evidence type="ECO:0000256" key="8">
    <source>
        <dbReference type="ARBA" id="ARBA00022737"/>
    </source>
</evidence>
<dbReference type="GO" id="GO:0006047">
    <property type="term" value="P:UDP-N-acetylglucosamine metabolic process"/>
    <property type="evidence" value="ECO:0007669"/>
    <property type="project" value="TreeGrafter"/>
</dbReference>
<accession>F7XF16</accession>
<feature type="domain" description="SIS" evidence="13">
    <location>
        <begin position="302"/>
        <end position="443"/>
    </location>
</feature>
<evidence type="ECO:0000256" key="7">
    <source>
        <dbReference type="ARBA" id="ARBA00022679"/>
    </source>
</evidence>
<evidence type="ECO:0000313" key="14">
    <source>
        <dbReference type="EMBL" id="AEH82141.1"/>
    </source>
</evidence>
<dbReference type="NCBIfam" id="TIGR01135">
    <property type="entry name" value="glmS"/>
    <property type="match status" value="1"/>
</dbReference>
<evidence type="ECO:0000256" key="4">
    <source>
        <dbReference type="ARBA" id="ARBA00016090"/>
    </source>
</evidence>
<dbReference type="CDD" id="cd00714">
    <property type="entry name" value="GFAT"/>
    <property type="match status" value="1"/>
</dbReference>
<protein>
    <recommendedName>
        <fullName evidence="4 11">Glutamine--fructose-6-phosphate aminotransferase [isomerizing]</fullName>
        <ecNumber evidence="3 11">2.6.1.16</ecNumber>
    </recommendedName>
    <alternativeName>
        <fullName evidence="11">D-fructose-6-phosphate amidotransferase</fullName>
    </alternativeName>
    <alternativeName>
        <fullName evidence="11">GFAT</fullName>
    </alternativeName>
    <alternativeName>
        <fullName evidence="11">Glucosamine-6-phosphate synthase</fullName>
    </alternativeName>
    <alternativeName>
        <fullName evidence="11">Hexosephosphate aminotransferase</fullName>
    </alternativeName>
    <alternativeName>
        <fullName evidence="11">L-glutamine--D-fructose-6-phosphate amidotransferase</fullName>
    </alternativeName>
</protein>
<dbReference type="FunFam" id="3.40.50.10490:FF:000001">
    <property type="entry name" value="Glutamine--fructose-6-phosphate aminotransferase [isomerizing]"/>
    <property type="match status" value="1"/>
</dbReference>
<comment type="subunit">
    <text evidence="11">Homodimer.</text>
</comment>
<dbReference type="HOGENOM" id="CLU_012520_5_2_5"/>
<keyword evidence="5 11" id="KW-0963">Cytoplasm</keyword>
<evidence type="ECO:0000313" key="15">
    <source>
        <dbReference type="Proteomes" id="UP000009045"/>
    </source>
</evidence>
<organism evidence="14 15">
    <name type="scientific">Sinorhizobium meliloti (strain SM11)</name>
    <dbReference type="NCBI Taxonomy" id="707241"/>
    <lineage>
        <taxon>Bacteria</taxon>
        <taxon>Pseudomonadati</taxon>
        <taxon>Pseudomonadota</taxon>
        <taxon>Alphaproteobacteria</taxon>
        <taxon>Hyphomicrobiales</taxon>
        <taxon>Rhizobiaceae</taxon>
        <taxon>Sinorhizobium/Ensifer group</taxon>
        <taxon>Sinorhizobium</taxon>
    </lineage>
</organism>
<dbReference type="PROSITE" id="PS51464">
    <property type="entry name" value="SIS"/>
    <property type="match status" value="2"/>
</dbReference>
<keyword evidence="7 11" id="KW-0808">Transferase</keyword>
<evidence type="ECO:0000256" key="1">
    <source>
        <dbReference type="ARBA" id="ARBA00001031"/>
    </source>
</evidence>
<dbReference type="CDD" id="cd05008">
    <property type="entry name" value="SIS_GlmS_GlmD_1"/>
    <property type="match status" value="1"/>
</dbReference>
<dbReference type="PANTHER" id="PTHR10937:SF0">
    <property type="entry name" value="GLUTAMINE--FRUCTOSE-6-PHOSPHATE TRANSAMINASE (ISOMERIZING)"/>
    <property type="match status" value="1"/>
</dbReference>
<geneLocation type="plasmid" evidence="14 15">
    <name>pSmeSM11c</name>
</geneLocation>
<evidence type="ECO:0000256" key="2">
    <source>
        <dbReference type="ARBA" id="ARBA00004496"/>
    </source>
</evidence>
<dbReference type="GO" id="GO:0006487">
    <property type="term" value="P:protein N-linked glycosylation"/>
    <property type="evidence" value="ECO:0007669"/>
    <property type="project" value="TreeGrafter"/>
</dbReference>
<dbReference type="InterPro" id="IPR001347">
    <property type="entry name" value="SIS_dom"/>
</dbReference>
<proteinExistence type="inferred from homology"/>
<dbReference type="AlphaFoldDB" id="F7XF16"/>
<dbReference type="Proteomes" id="UP000009045">
    <property type="component" value="Plasmid pSmeSM11c"/>
</dbReference>
<dbReference type="InterPro" id="IPR029055">
    <property type="entry name" value="Ntn_hydrolases_N"/>
</dbReference>
<evidence type="ECO:0000256" key="6">
    <source>
        <dbReference type="ARBA" id="ARBA00022576"/>
    </source>
</evidence>
<feature type="domain" description="Glutamine amidotransferase type-2" evidence="12">
    <location>
        <begin position="23"/>
        <end position="238"/>
    </location>
</feature>
<dbReference type="GO" id="GO:0006002">
    <property type="term" value="P:fructose 6-phosphate metabolic process"/>
    <property type="evidence" value="ECO:0007669"/>
    <property type="project" value="TreeGrafter"/>
</dbReference>
<dbReference type="GO" id="GO:0005975">
    <property type="term" value="P:carbohydrate metabolic process"/>
    <property type="evidence" value="ECO:0007669"/>
    <property type="project" value="UniProtKB-UniRule"/>
</dbReference>
<dbReference type="EC" id="2.6.1.16" evidence="3 11"/>
<keyword evidence="9" id="KW-0315">Glutamine amidotransferase</keyword>
<dbReference type="GO" id="GO:0005829">
    <property type="term" value="C:cytosol"/>
    <property type="evidence" value="ECO:0007669"/>
    <property type="project" value="TreeGrafter"/>
</dbReference>
<gene>
    <name evidence="14" type="primary">nodM</name>
    <name evidence="11" type="synonym">glmS</name>
    <name evidence="14" type="ordered locus">SM11_pC1068</name>
</gene>
<dbReference type="Pfam" id="PF13522">
    <property type="entry name" value="GATase_6"/>
    <property type="match status" value="1"/>
</dbReference>
<dbReference type="HAMAP" id="MF_00164">
    <property type="entry name" value="GlmS"/>
    <property type="match status" value="1"/>
</dbReference>
<evidence type="ECO:0000256" key="3">
    <source>
        <dbReference type="ARBA" id="ARBA00012916"/>
    </source>
</evidence>
<dbReference type="EMBL" id="CP001831">
    <property type="protein sequence ID" value="AEH82141.1"/>
    <property type="molecule type" value="Genomic_DNA"/>
</dbReference>
<dbReference type="SUPFAM" id="SSF53697">
    <property type="entry name" value="SIS domain"/>
    <property type="match status" value="1"/>
</dbReference>
<reference evidence="14 15" key="1">
    <citation type="journal article" date="2011" name="J. Biotechnol.">
        <title>The complete genome sequence of the dominant Sinorhizobium meliloti field isolate SM11 extends the S. meliloti pan-genome.</title>
        <authorList>
            <person name="Schneiker-Bekel S."/>
            <person name="Wibberg D."/>
            <person name="Bekel T."/>
            <person name="Blom J."/>
            <person name="Linke B."/>
            <person name="Neuweger H."/>
            <person name="Stiens M."/>
            <person name="Vorholter F.J."/>
            <person name="Weidner S."/>
            <person name="Goesmann A."/>
            <person name="Puhler A."/>
            <person name="Schluter A."/>
        </authorList>
    </citation>
    <scope>NUCLEOTIDE SEQUENCE [LARGE SCALE GENOMIC DNA]</scope>
    <source>
        <strain evidence="14 15">SM11</strain>
        <plasmid evidence="15">pSmeSM11c</plasmid>
    </source>
</reference>
<dbReference type="GO" id="GO:0046349">
    <property type="term" value="P:amino sugar biosynthetic process"/>
    <property type="evidence" value="ECO:0007669"/>
    <property type="project" value="UniProtKB-ARBA"/>
</dbReference>
<dbReference type="InterPro" id="IPR005855">
    <property type="entry name" value="GFAT"/>
</dbReference>